<organism evidence="7 8">
    <name type="scientific">Williamsia serinedens</name>
    <dbReference type="NCBI Taxonomy" id="391736"/>
    <lineage>
        <taxon>Bacteria</taxon>
        <taxon>Bacillati</taxon>
        <taxon>Actinomycetota</taxon>
        <taxon>Actinomycetes</taxon>
        <taxon>Mycobacteriales</taxon>
        <taxon>Nocardiaceae</taxon>
        <taxon>Williamsia</taxon>
    </lineage>
</organism>
<evidence type="ECO:0000256" key="6">
    <source>
        <dbReference type="SAM" id="Phobius"/>
    </source>
</evidence>
<dbReference type="PANTHER" id="PTHR30213">
    <property type="entry name" value="INNER MEMBRANE PROTEIN YHJD"/>
    <property type="match status" value="1"/>
</dbReference>
<proteinExistence type="predicted"/>
<dbReference type="PANTHER" id="PTHR30213:SF1">
    <property type="entry name" value="INNER MEMBRANE PROTEIN YHJD"/>
    <property type="match status" value="1"/>
</dbReference>
<keyword evidence="2" id="KW-1003">Cell membrane</keyword>
<accession>A0ABT1GZD3</accession>
<keyword evidence="5 6" id="KW-0472">Membrane</keyword>
<dbReference type="Proteomes" id="UP001205740">
    <property type="component" value="Unassembled WGS sequence"/>
</dbReference>
<evidence type="ECO:0000313" key="8">
    <source>
        <dbReference type="Proteomes" id="UP001205740"/>
    </source>
</evidence>
<evidence type="ECO:0000256" key="2">
    <source>
        <dbReference type="ARBA" id="ARBA00022475"/>
    </source>
</evidence>
<reference evidence="7 8" key="1">
    <citation type="submission" date="2022-06" db="EMBL/GenBank/DDBJ databases">
        <title>Genomic Encyclopedia of Archaeal and Bacterial Type Strains, Phase II (KMG-II): from individual species to whole genera.</title>
        <authorList>
            <person name="Goeker M."/>
        </authorList>
    </citation>
    <scope>NUCLEOTIDE SEQUENCE [LARGE SCALE GENOMIC DNA]</scope>
    <source>
        <strain evidence="7 8">DSM 45037</strain>
    </source>
</reference>
<feature type="transmembrane region" description="Helical" evidence="6">
    <location>
        <begin position="241"/>
        <end position="263"/>
    </location>
</feature>
<keyword evidence="3 6" id="KW-0812">Transmembrane</keyword>
<dbReference type="InterPro" id="IPR017039">
    <property type="entry name" value="Virul_fac_BrkB"/>
</dbReference>
<feature type="transmembrane region" description="Helical" evidence="6">
    <location>
        <begin position="33"/>
        <end position="61"/>
    </location>
</feature>
<evidence type="ECO:0000256" key="4">
    <source>
        <dbReference type="ARBA" id="ARBA00022989"/>
    </source>
</evidence>
<dbReference type="Pfam" id="PF03631">
    <property type="entry name" value="Virul_fac_BrkB"/>
    <property type="match status" value="1"/>
</dbReference>
<keyword evidence="8" id="KW-1185">Reference proteome</keyword>
<sequence>MVIRRLDALQRRNRGVGFVVAVVYKFIDDQGGYLAALIAYYAFISLFPLLLLLTTGLGVVLADHPSLQQRLVDSALGEFPIIGDQLGEPRRLSGGVAGVVIGVVGALYGGSGVGQATQNAMNVMWSVPRNERGNPIVSRWRSLRLLTVLALALAGTTALSLLGNFVDGFGTFSTLGLAIAAVVINAFVFSLGYRIGTARHLGLRQVLPGAAVMAVIWQLLQTFGAVYVGQVVRHASATNSVFAVVLGLLAFLYLTSIAVVFTAEINSVRVQKLYPRALLTPFTDDVVMTQGDRRTYTAQAQAQRAKGFEQIDVTFDLDARRADDTDDPPAESR</sequence>
<dbReference type="EMBL" id="JAMTCG010000003">
    <property type="protein sequence ID" value="MCP2160355.1"/>
    <property type="molecule type" value="Genomic_DNA"/>
</dbReference>
<gene>
    <name evidence="7" type="ORF">LX12_001542</name>
</gene>
<dbReference type="RefSeq" id="WP_253653961.1">
    <property type="nucleotide sequence ID" value="NZ_BAAAOE010000003.1"/>
</dbReference>
<name>A0ABT1GZD3_9NOCA</name>
<feature type="transmembrane region" description="Helical" evidence="6">
    <location>
        <begin position="206"/>
        <end position="229"/>
    </location>
</feature>
<evidence type="ECO:0000256" key="5">
    <source>
        <dbReference type="ARBA" id="ARBA00023136"/>
    </source>
</evidence>
<feature type="transmembrane region" description="Helical" evidence="6">
    <location>
        <begin position="145"/>
        <end position="166"/>
    </location>
</feature>
<evidence type="ECO:0000313" key="7">
    <source>
        <dbReference type="EMBL" id="MCP2160355.1"/>
    </source>
</evidence>
<feature type="transmembrane region" description="Helical" evidence="6">
    <location>
        <begin position="172"/>
        <end position="194"/>
    </location>
</feature>
<protein>
    <submittedName>
        <fullName evidence="7">YihY family inner membrane protein</fullName>
    </submittedName>
</protein>
<comment type="subcellular location">
    <subcellularLocation>
        <location evidence="1">Cell membrane</location>
        <topology evidence="1">Multi-pass membrane protein</topology>
    </subcellularLocation>
</comment>
<evidence type="ECO:0000256" key="3">
    <source>
        <dbReference type="ARBA" id="ARBA00022692"/>
    </source>
</evidence>
<keyword evidence="4 6" id="KW-1133">Transmembrane helix</keyword>
<comment type="caution">
    <text evidence="7">The sequence shown here is derived from an EMBL/GenBank/DDBJ whole genome shotgun (WGS) entry which is preliminary data.</text>
</comment>
<evidence type="ECO:0000256" key="1">
    <source>
        <dbReference type="ARBA" id="ARBA00004651"/>
    </source>
</evidence>